<evidence type="ECO:0000256" key="3">
    <source>
        <dbReference type="ARBA" id="ARBA00022679"/>
    </source>
</evidence>
<feature type="transmembrane region" description="Helical" evidence="4">
    <location>
        <begin position="475"/>
        <end position="498"/>
    </location>
</feature>
<keyword evidence="7" id="KW-1185">Reference proteome</keyword>
<name>A0AAN9VH25_9ORTH</name>
<dbReference type="PANTHER" id="PTHR48043">
    <property type="entry name" value="EG:EG0003.4 PROTEIN-RELATED"/>
    <property type="match status" value="1"/>
</dbReference>
<dbReference type="CDD" id="cd03784">
    <property type="entry name" value="GT1_Gtf-like"/>
    <property type="match status" value="1"/>
</dbReference>
<protein>
    <recommendedName>
        <fullName evidence="8">UDP-glucuronosyltransferase</fullName>
    </recommendedName>
</protein>
<dbReference type="InterPro" id="IPR050271">
    <property type="entry name" value="UDP-glycosyltransferase"/>
</dbReference>
<keyword evidence="5" id="KW-0732">Signal</keyword>
<dbReference type="Pfam" id="PF00201">
    <property type="entry name" value="UDPGT"/>
    <property type="match status" value="1"/>
</dbReference>
<dbReference type="Gene3D" id="3.40.50.2000">
    <property type="entry name" value="Glycogen Phosphorylase B"/>
    <property type="match status" value="2"/>
</dbReference>
<sequence length="520" mass="59558">MLRYLIWSVATVLLITENGNSARILAMFPFPGRSHFISFATLLEELSQRGHQLTVISAFPRKSPLENYKDVVITDYLSSLDMEEYITFDTPTVSHILMEMLQFRWMSVDFCDNFLNESSVQDIIQSGPNNYDLIIYEPFLSECAYGVVHKLNAPFMHISSNTISQWMGDGVGNPFTYSYIPDMVLGYTHHMSFKERLINTFVQTIFELDRNWITIPKMEAVVQKYFNDPTIPGILEIENNSSFLLLNSHITFNYPRPLTPNTAEVGGMHIQEPKKLPQDLQKLLDEASDGVIYFSLGTNVKSTLLPERIRNNILKSLSKLKQKILWKWENETLPGKPANIYISKWFPQSDILAHPNVKAFITHGGLLSTEEATYYGKPLIAIPIAADQKQNSLKVAAQGYAIVLNIANITEGTLDWALHEILTNDQYHNNAKRLSEIFRDQPQKPLERAVYWTEYVIRHKGAPHMRSAALKLNIFQYYLLDVLAVIGVATYVCIKLTVITSKLVFRHFFFKRSVSKEKTN</sequence>
<evidence type="ECO:0000313" key="7">
    <source>
        <dbReference type="Proteomes" id="UP001378592"/>
    </source>
</evidence>
<dbReference type="EMBL" id="JAZDUA010000224">
    <property type="protein sequence ID" value="KAK7863663.1"/>
    <property type="molecule type" value="Genomic_DNA"/>
</dbReference>
<keyword evidence="4" id="KW-0812">Transmembrane</keyword>
<dbReference type="GO" id="GO:0008194">
    <property type="term" value="F:UDP-glycosyltransferase activity"/>
    <property type="evidence" value="ECO:0007669"/>
    <property type="project" value="InterPro"/>
</dbReference>
<feature type="signal peptide" evidence="5">
    <location>
        <begin position="1"/>
        <end position="21"/>
    </location>
</feature>
<keyword evidence="4" id="KW-0472">Membrane</keyword>
<keyword evidence="3" id="KW-0808">Transferase</keyword>
<dbReference type="FunFam" id="3.40.50.2000:FF:000050">
    <property type="entry name" value="UDP-glucuronosyltransferase"/>
    <property type="match status" value="1"/>
</dbReference>
<accession>A0AAN9VH25</accession>
<evidence type="ECO:0000256" key="1">
    <source>
        <dbReference type="ARBA" id="ARBA00009995"/>
    </source>
</evidence>
<reference evidence="6 7" key="1">
    <citation type="submission" date="2024-03" db="EMBL/GenBank/DDBJ databases">
        <title>The genome assembly and annotation of the cricket Gryllus longicercus Weissman &amp; Gray.</title>
        <authorList>
            <person name="Szrajer S."/>
            <person name="Gray D."/>
            <person name="Ylla G."/>
        </authorList>
    </citation>
    <scope>NUCLEOTIDE SEQUENCE [LARGE SCALE GENOMIC DNA]</scope>
    <source>
        <strain evidence="6">DAG 2021-001</strain>
        <tissue evidence="6">Whole body minus gut</tissue>
    </source>
</reference>
<gene>
    <name evidence="6" type="ORF">R5R35_006190</name>
</gene>
<evidence type="ECO:0000313" key="6">
    <source>
        <dbReference type="EMBL" id="KAK7863663.1"/>
    </source>
</evidence>
<evidence type="ECO:0008006" key="8">
    <source>
        <dbReference type="Google" id="ProtNLM"/>
    </source>
</evidence>
<dbReference type="InterPro" id="IPR002213">
    <property type="entry name" value="UDP_glucos_trans"/>
</dbReference>
<keyword evidence="2" id="KW-0328">Glycosyltransferase</keyword>
<keyword evidence="4" id="KW-1133">Transmembrane helix</keyword>
<dbReference type="SUPFAM" id="SSF53756">
    <property type="entry name" value="UDP-Glycosyltransferase/glycogen phosphorylase"/>
    <property type="match status" value="1"/>
</dbReference>
<evidence type="ECO:0000256" key="2">
    <source>
        <dbReference type="ARBA" id="ARBA00022676"/>
    </source>
</evidence>
<dbReference type="PANTHER" id="PTHR48043:SF159">
    <property type="entry name" value="EG:EG0003.4 PROTEIN-RELATED"/>
    <property type="match status" value="1"/>
</dbReference>
<dbReference type="AlphaFoldDB" id="A0AAN9VH25"/>
<organism evidence="6 7">
    <name type="scientific">Gryllus longicercus</name>
    <dbReference type="NCBI Taxonomy" id="2509291"/>
    <lineage>
        <taxon>Eukaryota</taxon>
        <taxon>Metazoa</taxon>
        <taxon>Ecdysozoa</taxon>
        <taxon>Arthropoda</taxon>
        <taxon>Hexapoda</taxon>
        <taxon>Insecta</taxon>
        <taxon>Pterygota</taxon>
        <taxon>Neoptera</taxon>
        <taxon>Polyneoptera</taxon>
        <taxon>Orthoptera</taxon>
        <taxon>Ensifera</taxon>
        <taxon>Gryllidea</taxon>
        <taxon>Grylloidea</taxon>
        <taxon>Gryllidae</taxon>
        <taxon>Gryllinae</taxon>
        <taxon>Gryllus</taxon>
    </lineage>
</organism>
<proteinExistence type="inferred from homology"/>
<comment type="similarity">
    <text evidence="1">Belongs to the UDP-glycosyltransferase family.</text>
</comment>
<feature type="chain" id="PRO_5042993026" description="UDP-glucuronosyltransferase" evidence="5">
    <location>
        <begin position="22"/>
        <end position="520"/>
    </location>
</feature>
<dbReference type="Proteomes" id="UP001378592">
    <property type="component" value="Unassembled WGS sequence"/>
</dbReference>
<evidence type="ECO:0000256" key="4">
    <source>
        <dbReference type="SAM" id="Phobius"/>
    </source>
</evidence>
<comment type="caution">
    <text evidence="6">The sequence shown here is derived from an EMBL/GenBank/DDBJ whole genome shotgun (WGS) entry which is preliminary data.</text>
</comment>
<evidence type="ECO:0000256" key="5">
    <source>
        <dbReference type="SAM" id="SignalP"/>
    </source>
</evidence>